<dbReference type="EMBL" id="JAHMHS010000282">
    <property type="protein sequence ID" value="KAK1703435.1"/>
    <property type="molecule type" value="Genomic_DNA"/>
</dbReference>
<gene>
    <name evidence="1" type="ORF">BDZ83DRAFT_772781</name>
</gene>
<dbReference type="GeneID" id="85399291"/>
<protein>
    <submittedName>
        <fullName evidence="1">Uncharacterized protein</fullName>
    </submittedName>
</protein>
<name>A0AAD8UAK0_GLOAC</name>
<evidence type="ECO:0000313" key="2">
    <source>
        <dbReference type="Proteomes" id="UP001244207"/>
    </source>
</evidence>
<proteinExistence type="predicted"/>
<comment type="caution">
    <text evidence="1">The sequence shown here is derived from an EMBL/GenBank/DDBJ whole genome shotgun (WGS) entry which is preliminary data.</text>
</comment>
<organism evidence="1 2">
    <name type="scientific">Glomerella acutata</name>
    <name type="common">Colletotrichum acutatum</name>
    <dbReference type="NCBI Taxonomy" id="27357"/>
    <lineage>
        <taxon>Eukaryota</taxon>
        <taxon>Fungi</taxon>
        <taxon>Dikarya</taxon>
        <taxon>Ascomycota</taxon>
        <taxon>Pezizomycotina</taxon>
        <taxon>Sordariomycetes</taxon>
        <taxon>Hypocreomycetidae</taxon>
        <taxon>Glomerellales</taxon>
        <taxon>Glomerellaceae</taxon>
        <taxon>Colletotrichum</taxon>
        <taxon>Colletotrichum acutatum species complex</taxon>
    </lineage>
</organism>
<reference evidence="1" key="1">
    <citation type="submission" date="2021-12" db="EMBL/GenBank/DDBJ databases">
        <title>Comparative genomics, transcriptomics and evolutionary studies reveal genomic signatures of adaptation to plant cell wall in hemibiotrophic fungi.</title>
        <authorList>
            <consortium name="DOE Joint Genome Institute"/>
            <person name="Baroncelli R."/>
            <person name="Diaz J.F."/>
            <person name="Benocci T."/>
            <person name="Peng M."/>
            <person name="Battaglia E."/>
            <person name="Haridas S."/>
            <person name="Andreopoulos W."/>
            <person name="Labutti K."/>
            <person name="Pangilinan J."/>
            <person name="Floch G.L."/>
            <person name="Makela M.R."/>
            <person name="Henrissat B."/>
            <person name="Grigoriev I.V."/>
            <person name="Crouch J.A."/>
            <person name="De Vries R.P."/>
            <person name="Sukno S.A."/>
            <person name="Thon M.R."/>
        </authorList>
    </citation>
    <scope>NUCLEOTIDE SEQUENCE</scope>
    <source>
        <strain evidence="1">CBS 112980</strain>
    </source>
</reference>
<dbReference type="Proteomes" id="UP001244207">
    <property type="component" value="Unassembled WGS sequence"/>
</dbReference>
<accession>A0AAD8UAK0</accession>
<keyword evidence="2" id="KW-1185">Reference proteome</keyword>
<dbReference type="RefSeq" id="XP_060357291.1">
    <property type="nucleotide sequence ID" value="XM_060515393.1"/>
</dbReference>
<evidence type="ECO:0000313" key="1">
    <source>
        <dbReference type="EMBL" id="KAK1703435.1"/>
    </source>
</evidence>
<dbReference type="AlphaFoldDB" id="A0AAD8UAK0"/>
<sequence>MTISDSAGCDLRLFYLPRLFHTEEAQKTTLRAAIKHKLEKKPQKGCGSLHWIAKTARLVAEAVVRFDLRDDNKPLQDIIIFHEPNASDLHSSAAPSLEIMFNEASLSPTNEAPPHMQDRHRVHKWSRKHTLLELGIVLLQLGTHRDDVEDLPAPPIGPEAKQSYIRSHAEKAVNGVSEGFAGAVRNCAILFDHDDAAKEDEFLGRFLKMVLQPLRDCEKTLCTQGVLL</sequence>